<dbReference type="InterPro" id="IPR017853">
    <property type="entry name" value="GH"/>
</dbReference>
<evidence type="ECO:0000256" key="2">
    <source>
        <dbReference type="ARBA" id="ARBA00005336"/>
    </source>
</evidence>
<feature type="domain" description="Glycoside hydrolase family 3 C-terminal" evidence="9">
    <location>
        <begin position="445"/>
        <end position="598"/>
    </location>
</feature>
<dbReference type="Pfam" id="PF01915">
    <property type="entry name" value="Glyco_hydro_3_C"/>
    <property type="match status" value="1"/>
</dbReference>
<dbReference type="Gene3D" id="3.20.20.300">
    <property type="entry name" value="Glycoside hydrolase, family 3, N-terminal domain"/>
    <property type="match status" value="1"/>
</dbReference>
<gene>
    <name evidence="10" type="ORF">GK091_17060</name>
</gene>
<comment type="catalytic activity">
    <reaction evidence="1">
        <text>Hydrolysis of terminal non-reducing N-acetyl-D-hexosamine residues in N-acetyl-beta-D-hexosaminides.</text>
        <dbReference type="EC" id="3.2.1.52"/>
    </reaction>
</comment>
<organism evidence="10 11">
    <name type="scientific">Spirosoma agri</name>
    <dbReference type="NCBI Taxonomy" id="1987381"/>
    <lineage>
        <taxon>Bacteria</taxon>
        <taxon>Pseudomonadati</taxon>
        <taxon>Bacteroidota</taxon>
        <taxon>Cytophagia</taxon>
        <taxon>Cytophagales</taxon>
        <taxon>Cytophagaceae</taxon>
        <taxon>Spirosoma</taxon>
    </lineage>
</organism>
<evidence type="ECO:0000313" key="11">
    <source>
        <dbReference type="Proteomes" id="UP000477386"/>
    </source>
</evidence>
<dbReference type="GO" id="GO:0009254">
    <property type="term" value="P:peptidoglycan turnover"/>
    <property type="evidence" value="ECO:0007669"/>
    <property type="project" value="TreeGrafter"/>
</dbReference>
<dbReference type="PANTHER" id="PTHR30480">
    <property type="entry name" value="BETA-HEXOSAMINIDASE-RELATED"/>
    <property type="match status" value="1"/>
</dbReference>
<evidence type="ECO:0000256" key="3">
    <source>
        <dbReference type="ARBA" id="ARBA00012663"/>
    </source>
</evidence>
<comment type="similarity">
    <text evidence="2 6">Belongs to the glycosyl hydrolase 3 family.</text>
</comment>
<keyword evidence="11" id="KW-1185">Reference proteome</keyword>
<protein>
    <recommendedName>
        <fullName evidence="3">beta-N-acetylhexosaminidase</fullName>
        <ecNumber evidence="3">3.2.1.52</ecNumber>
    </recommendedName>
</protein>
<dbReference type="AlphaFoldDB" id="A0A6M0ILD3"/>
<proteinExistence type="inferred from homology"/>
<dbReference type="SUPFAM" id="SSF52279">
    <property type="entry name" value="Beta-D-glucan exohydrolase, C-terminal domain"/>
    <property type="match status" value="1"/>
</dbReference>
<sequence>MRNNIIRPILLIGLLSVSLFTAFGLTKPGRNLWIRLAPSGHAHKAKTKRVVAPVARVYPHARPVEVFTMSDSGQHWVDSVFHTLTPEQKIGQFFMVATFSNRHDNHYQYIDHLIQTNHIGGLIFFQGGPYRQAVLTNRYQASSKVPLLIGIDGEWGLGMRLDSAMGFPKQMALGAIRNNELIYRMGAEIGRQCQRLGIHINFAPVSDINSNPANPVIGVRSFGESKENVAFKASAYMRGLQQEHVIATAKHFPGHGDTNADSHHTLPTVSRSSEQMREIDLYPFRKLIADSLMGVVTGHLHVPVMDNTPALAATLSEKIVTELLKNELGFRGLVFTDALNMGGISRSPKAMDVNLRALMAGNDILLYPENVREAAQNIQNAVQQGVISQEFIDEKVKKILRAKFWAGLNKYKPINLAGLSAELNSPEAQLLKQELCEQSVTIATNRENLLPIGRLDTVRLASIAIGADVDNDFQKTLSQYAPFQTLVYPNKLVSETELNDALAQVSTANTVVVSFHKMSESAVRKFGITKTSFDLVTRLKQRGAKVIVTVFGSPYSLTQFSDADALVCAYQEMDEMQRVVPQIIFGALGSRGMLPISTGDLKVGLGEMLNPEGRLSAGSPESVGMKSATLAKIDAIAQSAVRDRVVPGCEILVARKGKVVYSKNFGALTYSPGAEKVTDETLYDLASLTKVLATLQSVMVLYDRKQIDLSQKASFYLPELRGTNKQNIVIQDLLWHQSGMVSFYPTTWDRTRTPGGGLKADYYSATHDTLHTLQIAPTLWATPALKDSVWKWVIQSPMSRKMDESGKPAYVYSDLNFLTLQKIVERVSKQSLDVFVTENVYKPLGLHQLGFTPLQRLKNPHCAPTEQDTYYRNQLLVGTVHDQMAAVQGGISGHAGLFGNAHDIATLLQMNLQKGAYGGERIFQPMTVPYFTQTLSNRSHRSLGWDKPNPESSSSVYLAEQASARSFGHTGFTGNMVWVDPDQELVFVFLSNRIYPTAGNNTINTTKLRRRIHELIYSAVQ</sequence>
<dbReference type="InterPro" id="IPR002772">
    <property type="entry name" value="Glyco_hydro_3_C"/>
</dbReference>
<dbReference type="InterPro" id="IPR036962">
    <property type="entry name" value="Glyco_hydro_3_N_sf"/>
</dbReference>
<dbReference type="EC" id="3.2.1.52" evidence="3"/>
<evidence type="ECO:0000256" key="4">
    <source>
        <dbReference type="ARBA" id="ARBA00022801"/>
    </source>
</evidence>
<evidence type="ECO:0000256" key="6">
    <source>
        <dbReference type="RuleBase" id="RU361161"/>
    </source>
</evidence>
<dbReference type="EMBL" id="JAAGNZ010000002">
    <property type="protein sequence ID" value="NEU68602.1"/>
    <property type="molecule type" value="Genomic_DNA"/>
</dbReference>
<dbReference type="Proteomes" id="UP000477386">
    <property type="component" value="Unassembled WGS sequence"/>
</dbReference>
<dbReference type="PROSITE" id="PS00775">
    <property type="entry name" value="GLYCOSYL_HYDROL_F3"/>
    <property type="match status" value="1"/>
</dbReference>
<dbReference type="PANTHER" id="PTHR30480:SF13">
    <property type="entry name" value="BETA-HEXOSAMINIDASE"/>
    <property type="match status" value="1"/>
</dbReference>
<evidence type="ECO:0000313" key="10">
    <source>
        <dbReference type="EMBL" id="NEU68602.1"/>
    </source>
</evidence>
<reference evidence="10 11" key="1">
    <citation type="submission" date="2020-02" db="EMBL/GenBank/DDBJ databases">
        <title>Draft genome sequence of two Spirosoma agri KCTC 52727 and Spirosoma terrae KCTC 52035.</title>
        <authorList>
            <person name="Rojas J."/>
            <person name="Ambika Manirajan B."/>
            <person name="Ratering S."/>
            <person name="Suarez C."/>
            <person name="Schnell S."/>
        </authorList>
    </citation>
    <scope>NUCLEOTIDE SEQUENCE [LARGE SCALE GENOMIC DNA]</scope>
    <source>
        <strain evidence="10 11">KCTC 52727</strain>
    </source>
</reference>
<dbReference type="Gene3D" id="3.40.710.10">
    <property type="entry name" value="DD-peptidase/beta-lactamase superfamily"/>
    <property type="match status" value="1"/>
</dbReference>
<dbReference type="InterPro" id="IPR050226">
    <property type="entry name" value="NagZ_Beta-hexosaminidase"/>
</dbReference>
<dbReference type="RefSeq" id="WP_164041008.1">
    <property type="nucleotide sequence ID" value="NZ_JAAGNZ010000002.1"/>
</dbReference>
<evidence type="ECO:0000256" key="5">
    <source>
        <dbReference type="ARBA" id="ARBA00023295"/>
    </source>
</evidence>
<evidence type="ECO:0000259" key="9">
    <source>
        <dbReference type="Pfam" id="PF01915"/>
    </source>
</evidence>
<feature type="domain" description="Beta-lactamase-related" evidence="7">
    <location>
        <begin position="634"/>
        <end position="999"/>
    </location>
</feature>
<dbReference type="InterPro" id="IPR036881">
    <property type="entry name" value="Glyco_hydro_3_C_sf"/>
</dbReference>
<dbReference type="InterPro" id="IPR001466">
    <property type="entry name" value="Beta-lactam-related"/>
</dbReference>
<evidence type="ECO:0000256" key="1">
    <source>
        <dbReference type="ARBA" id="ARBA00001231"/>
    </source>
</evidence>
<dbReference type="Pfam" id="PF00933">
    <property type="entry name" value="Glyco_hydro_3"/>
    <property type="match status" value="1"/>
</dbReference>
<dbReference type="GO" id="GO:0005975">
    <property type="term" value="P:carbohydrate metabolic process"/>
    <property type="evidence" value="ECO:0007669"/>
    <property type="project" value="InterPro"/>
</dbReference>
<dbReference type="InterPro" id="IPR019800">
    <property type="entry name" value="Glyco_hydro_3_AS"/>
</dbReference>
<dbReference type="GO" id="GO:0004563">
    <property type="term" value="F:beta-N-acetylhexosaminidase activity"/>
    <property type="evidence" value="ECO:0007669"/>
    <property type="project" value="UniProtKB-EC"/>
</dbReference>
<keyword evidence="5 6" id="KW-0326">Glycosidase</keyword>
<feature type="domain" description="Glycoside hydrolase family 3 N-terminal" evidence="8">
    <location>
        <begin position="87"/>
        <end position="401"/>
    </location>
</feature>
<dbReference type="SUPFAM" id="SSF51445">
    <property type="entry name" value="(Trans)glycosidases"/>
    <property type="match status" value="1"/>
</dbReference>
<dbReference type="InterPro" id="IPR012338">
    <property type="entry name" value="Beta-lactam/transpept-like"/>
</dbReference>
<keyword evidence="4 6" id="KW-0378">Hydrolase</keyword>
<dbReference type="InterPro" id="IPR001764">
    <property type="entry name" value="Glyco_hydro_3_N"/>
</dbReference>
<dbReference type="PRINTS" id="PR00133">
    <property type="entry name" value="GLHYDRLASE3"/>
</dbReference>
<name>A0A6M0ILD3_9BACT</name>
<dbReference type="Gene3D" id="3.40.50.1700">
    <property type="entry name" value="Glycoside hydrolase family 3 C-terminal domain"/>
    <property type="match status" value="1"/>
</dbReference>
<evidence type="ECO:0000259" key="8">
    <source>
        <dbReference type="Pfam" id="PF00933"/>
    </source>
</evidence>
<dbReference type="Pfam" id="PF00144">
    <property type="entry name" value="Beta-lactamase"/>
    <property type="match status" value="1"/>
</dbReference>
<accession>A0A6M0ILD3</accession>
<comment type="caution">
    <text evidence="10">The sequence shown here is derived from an EMBL/GenBank/DDBJ whole genome shotgun (WGS) entry which is preliminary data.</text>
</comment>
<evidence type="ECO:0000259" key="7">
    <source>
        <dbReference type="Pfam" id="PF00144"/>
    </source>
</evidence>
<dbReference type="SUPFAM" id="SSF56601">
    <property type="entry name" value="beta-lactamase/transpeptidase-like"/>
    <property type="match status" value="1"/>
</dbReference>